<reference evidence="5" key="1">
    <citation type="journal article" date="2020" name="Stud. Mycol.">
        <title>101 Dothideomycetes genomes: a test case for predicting lifestyles and emergence of pathogens.</title>
        <authorList>
            <person name="Haridas S."/>
            <person name="Albert R."/>
            <person name="Binder M."/>
            <person name="Bloem J."/>
            <person name="Labutti K."/>
            <person name="Salamov A."/>
            <person name="Andreopoulos B."/>
            <person name="Baker S."/>
            <person name="Barry K."/>
            <person name="Bills G."/>
            <person name="Bluhm B."/>
            <person name="Cannon C."/>
            <person name="Castanera R."/>
            <person name="Culley D."/>
            <person name="Daum C."/>
            <person name="Ezra D."/>
            <person name="Gonzalez J."/>
            <person name="Henrissat B."/>
            <person name="Kuo A."/>
            <person name="Liang C."/>
            <person name="Lipzen A."/>
            <person name="Lutzoni F."/>
            <person name="Magnuson J."/>
            <person name="Mondo S."/>
            <person name="Nolan M."/>
            <person name="Ohm R."/>
            <person name="Pangilinan J."/>
            <person name="Park H.-J."/>
            <person name="Ramirez L."/>
            <person name="Alfaro M."/>
            <person name="Sun H."/>
            <person name="Tritt A."/>
            <person name="Yoshinaga Y."/>
            <person name="Zwiers L.-H."/>
            <person name="Turgeon B."/>
            <person name="Goodwin S."/>
            <person name="Spatafora J."/>
            <person name="Crous P."/>
            <person name="Grigoriev I."/>
        </authorList>
    </citation>
    <scope>NUCLEOTIDE SEQUENCE</scope>
    <source>
        <strain evidence="5">ATCC 16933</strain>
    </source>
</reference>
<protein>
    <submittedName>
        <fullName evidence="5">Chaperonin 10-like protein</fullName>
    </submittedName>
</protein>
<dbReference type="InterPro" id="IPR013154">
    <property type="entry name" value="ADH-like_N"/>
</dbReference>
<dbReference type="PANTHER" id="PTHR45348:SF5">
    <property type="entry name" value="OXIDOREDUCTASE, PUTATIVE (AFU_ORTHOLOGUE AFUA_8G01420)-RELATED"/>
    <property type="match status" value="1"/>
</dbReference>
<dbReference type="SUPFAM" id="SSF51735">
    <property type="entry name" value="NAD(P)-binding Rossmann-fold domains"/>
    <property type="match status" value="1"/>
</dbReference>
<name>A0A6A6P4S2_9PEZI</name>
<evidence type="ECO:0000256" key="3">
    <source>
        <dbReference type="ARBA" id="ARBA00023002"/>
    </source>
</evidence>
<dbReference type="InterPro" id="IPR036291">
    <property type="entry name" value="NAD(P)-bd_dom_sf"/>
</dbReference>
<evidence type="ECO:0000259" key="4">
    <source>
        <dbReference type="SMART" id="SM00829"/>
    </source>
</evidence>
<dbReference type="SUPFAM" id="SSF50129">
    <property type="entry name" value="GroES-like"/>
    <property type="match status" value="1"/>
</dbReference>
<organism evidence="5 6">
    <name type="scientific">Lineolata rhizophorae</name>
    <dbReference type="NCBI Taxonomy" id="578093"/>
    <lineage>
        <taxon>Eukaryota</taxon>
        <taxon>Fungi</taxon>
        <taxon>Dikarya</taxon>
        <taxon>Ascomycota</taxon>
        <taxon>Pezizomycotina</taxon>
        <taxon>Dothideomycetes</taxon>
        <taxon>Dothideomycetes incertae sedis</taxon>
        <taxon>Lineolatales</taxon>
        <taxon>Lineolataceae</taxon>
        <taxon>Lineolata</taxon>
    </lineage>
</organism>
<dbReference type="InterPro" id="IPR047122">
    <property type="entry name" value="Trans-enoyl_RdTase-like"/>
</dbReference>
<evidence type="ECO:0000256" key="2">
    <source>
        <dbReference type="ARBA" id="ARBA00011245"/>
    </source>
</evidence>
<gene>
    <name evidence="5" type="ORF">BDY21DRAFT_378551</name>
</gene>
<feature type="domain" description="Enoyl reductase (ER)" evidence="4">
    <location>
        <begin position="9"/>
        <end position="230"/>
    </location>
</feature>
<dbReference type="GO" id="GO:0016651">
    <property type="term" value="F:oxidoreductase activity, acting on NAD(P)H"/>
    <property type="evidence" value="ECO:0007669"/>
    <property type="project" value="InterPro"/>
</dbReference>
<comment type="similarity">
    <text evidence="1">Belongs to the zinc-containing alcohol dehydrogenase family.</text>
</comment>
<proteinExistence type="inferred from homology"/>
<dbReference type="InterPro" id="IPR020843">
    <property type="entry name" value="ER"/>
</dbReference>
<dbReference type="Proteomes" id="UP000799766">
    <property type="component" value="Unassembled WGS sequence"/>
</dbReference>
<dbReference type="Gene3D" id="3.90.180.10">
    <property type="entry name" value="Medium-chain alcohol dehydrogenases, catalytic domain"/>
    <property type="match status" value="2"/>
</dbReference>
<dbReference type="InterPro" id="IPR011032">
    <property type="entry name" value="GroES-like_sf"/>
</dbReference>
<evidence type="ECO:0000313" key="6">
    <source>
        <dbReference type="Proteomes" id="UP000799766"/>
    </source>
</evidence>
<sequence length="343" mass="36208">MKQALVSSGPKVEIVDSPIPTPGDDAVLIKVVVSGSNPKDWKYPHFTNSTYNSGDDMAGTIAAVGANVWDFKVGDRVAAFHVMKAEHGSFAEYGVAPASSTFRIPSKTSYEEAATIPLAAMTAAAGLYSNLGLPAPWEPAQSPIPLIIYGASSAVGAFAGFVETLIDRSKGDAIVDYREGPETLVKGIKDAVAAAGLAEVKFAFDTICEHDSYIHISKGMAPTGHITVVLPGKKGYSDIPQGMTTSLTWVGLVHHGPYSIKGSMGINHQSTTNGKDFGFVYFRLFGQGLADGWFSGHPYEVLPGGLASVETGLDNLRNGRNSAKKYVFRIAETEGAGKTGFSL</sequence>
<evidence type="ECO:0000256" key="1">
    <source>
        <dbReference type="ARBA" id="ARBA00008072"/>
    </source>
</evidence>
<keyword evidence="3" id="KW-0560">Oxidoreductase</keyword>
<dbReference type="PANTHER" id="PTHR45348">
    <property type="entry name" value="HYPOTHETICAL OXIDOREDUCTASE (EUROFUNG)"/>
    <property type="match status" value="1"/>
</dbReference>
<dbReference type="CDD" id="cd08249">
    <property type="entry name" value="enoyl_reductase_like"/>
    <property type="match status" value="1"/>
</dbReference>
<comment type="subunit">
    <text evidence="2">Monomer.</text>
</comment>
<dbReference type="EMBL" id="MU001677">
    <property type="protein sequence ID" value="KAF2458824.1"/>
    <property type="molecule type" value="Genomic_DNA"/>
</dbReference>
<dbReference type="OrthoDB" id="3233595at2759"/>
<dbReference type="SMART" id="SM00829">
    <property type="entry name" value="PKS_ER"/>
    <property type="match status" value="1"/>
</dbReference>
<keyword evidence="6" id="KW-1185">Reference proteome</keyword>
<dbReference type="Pfam" id="PF08240">
    <property type="entry name" value="ADH_N"/>
    <property type="match status" value="1"/>
</dbReference>
<evidence type="ECO:0000313" key="5">
    <source>
        <dbReference type="EMBL" id="KAF2458824.1"/>
    </source>
</evidence>
<dbReference type="AlphaFoldDB" id="A0A6A6P4S2"/>
<accession>A0A6A6P4S2</accession>
<dbReference type="Gene3D" id="3.40.50.720">
    <property type="entry name" value="NAD(P)-binding Rossmann-like Domain"/>
    <property type="match status" value="2"/>
</dbReference>